<protein>
    <submittedName>
        <fullName evidence="1">Uncharacterized protein</fullName>
    </submittedName>
</protein>
<keyword evidence="2" id="KW-1185">Reference proteome</keyword>
<gene>
    <name evidence="1" type="ORF">HMPREF9282_00541</name>
</gene>
<dbReference type="AlphaFoldDB" id="K9D2F3"/>
<sequence>MIKEINSLLQIDYNLCYIHDDVNELVKQGKADKAVLDKIWNAIISVHRAIDLLEEKNCN</sequence>
<dbReference type="HOGENOM" id="CLU_2959565_0_0_9"/>
<dbReference type="Proteomes" id="UP000009891">
    <property type="component" value="Unassembled WGS sequence"/>
</dbReference>
<dbReference type="EMBL" id="AHAF01000003">
    <property type="protein sequence ID" value="EKU78744.1"/>
    <property type="molecule type" value="Genomic_DNA"/>
</dbReference>
<evidence type="ECO:0000313" key="1">
    <source>
        <dbReference type="EMBL" id="EKU78744.1"/>
    </source>
</evidence>
<proteinExistence type="predicted"/>
<dbReference type="RefSeq" id="WP_006555441.1">
    <property type="nucleotide sequence ID" value="NZ_JH992936.1"/>
</dbReference>
<evidence type="ECO:0000313" key="2">
    <source>
        <dbReference type="Proteomes" id="UP000009891"/>
    </source>
</evidence>
<comment type="caution">
    <text evidence="1">The sequence shown here is derived from an EMBL/GenBank/DDBJ whole genome shotgun (WGS) entry which is preliminary data.</text>
</comment>
<reference evidence="1 2" key="1">
    <citation type="submission" date="2012-09" db="EMBL/GenBank/DDBJ databases">
        <title>The Genome Sequence of Veillonella ratti ACS-216-V-COL6B.</title>
        <authorList>
            <consortium name="The Broad Institute Genome Sequencing Platform"/>
            <person name="Earl A."/>
            <person name="Ward D."/>
            <person name="Feldgarden M."/>
            <person name="Gevers D."/>
            <person name="Saerens B."/>
            <person name="Vaneechoutte M."/>
            <person name="Walker B."/>
            <person name="Young S.K."/>
            <person name="Zeng Q."/>
            <person name="Gargeya S."/>
            <person name="Fitzgerald M."/>
            <person name="Haas B."/>
            <person name="Abouelleil A."/>
            <person name="Alvarado L."/>
            <person name="Arachchi H.M."/>
            <person name="Berlin A."/>
            <person name="Chapman S.B."/>
            <person name="Goldberg J."/>
            <person name="Griggs A."/>
            <person name="Gujja S."/>
            <person name="Hansen M."/>
            <person name="Howarth C."/>
            <person name="Imamovic A."/>
            <person name="Larimer J."/>
            <person name="McCowen C."/>
            <person name="Montmayeur A."/>
            <person name="Murphy C."/>
            <person name="Neiman D."/>
            <person name="Pearson M."/>
            <person name="Priest M."/>
            <person name="Roberts A."/>
            <person name="Saif S."/>
            <person name="Shea T."/>
            <person name="Sisk P."/>
            <person name="Sykes S."/>
            <person name="Wortman J."/>
            <person name="Nusbaum C."/>
            <person name="Birren B."/>
        </authorList>
    </citation>
    <scope>NUCLEOTIDE SEQUENCE [LARGE SCALE GENOMIC DNA]</scope>
    <source>
        <strain evidence="1 2">ACS-216-V-Col6b</strain>
    </source>
</reference>
<dbReference type="STRING" id="883156.HMPREF9282_00541"/>
<accession>K9D2F3</accession>
<name>K9D2F3_9FIRM</name>
<organism evidence="1 2">
    <name type="scientific">Veillonella seminalis ACS-216-V-Col6b</name>
    <dbReference type="NCBI Taxonomy" id="883156"/>
    <lineage>
        <taxon>Bacteria</taxon>
        <taxon>Bacillati</taxon>
        <taxon>Bacillota</taxon>
        <taxon>Negativicutes</taxon>
        <taxon>Veillonellales</taxon>
        <taxon>Veillonellaceae</taxon>
        <taxon>Veillonella</taxon>
    </lineage>
</organism>